<organism evidence="2 3">
    <name type="scientific">Pristionchus fissidentatus</name>
    <dbReference type="NCBI Taxonomy" id="1538716"/>
    <lineage>
        <taxon>Eukaryota</taxon>
        <taxon>Metazoa</taxon>
        <taxon>Ecdysozoa</taxon>
        <taxon>Nematoda</taxon>
        <taxon>Chromadorea</taxon>
        <taxon>Rhabditida</taxon>
        <taxon>Rhabditina</taxon>
        <taxon>Diplogasteromorpha</taxon>
        <taxon>Diplogasteroidea</taxon>
        <taxon>Neodiplogasteridae</taxon>
        <taxon>Pristionchus</taxon>
    </lineage>
</organism>
<proteinExistence type="predicted"/>
<protein>
    <submittedName>
        <fullName evidence="2">Uncharacterized protein</fullName>
    </submittedName>
</protein>
<comment type="caution">
    <text evidence="2">The sequence shown here is derived from an EMBL/GenBank/DDBJ whole genome shotgun (WGS) entry which is preliminary data.</text>
</comment>
<reference evidence="2" key="1">
    <citation type="submission" date="2023-10" db="EMBL/GenBank/DDBJ databases">
        <title>Genome assembly of Pristionchus species.</title>
        <authorList>
            <person name="Yoshida K."/>
            <person name="Sommer R.J."/>
        </authorList>
    </citation>
    <scope>NUCLEOTIDE SEQUENCE</scope>
    <source>
        <strain evidence="2">RS5133</strain>
    </source>
</reference>
<dbReference type="AlphaFoldDB" id="A0AAV5WS65"/>
<name>A0AAV5WS65_9BILA</name>
<evidence type="ECO:0000313" key="3">
    <source>
        <dbReference type="Proteomes" id="UP001432322"/>
    </source>
</evidence>
<dbReference type="Proteomes" id="UP001432322">
    <property type="component" value="Unassembled WGS sequence"/>
</dbReference>
<evidence type="ECO:0000313" key="2">
    <source>
        <dbReference type="EMBL" id="GMT33405.1"/>
    </source>
</evidence>
<keyword evidence="1" id="KW-1133">Transmembrane helix</keyword>
<dbReference type="EMBL" id="BTSY01000006">
    <property type="protein sequence ID" value="GMT33405.1"/>
    <property type="molecule type" value="Genomic_DNA"/>
</dbReference>
<keyword evidence="3" id="KW-1185">Reference proteome</keyword>
<keyword evidence="1" id="KW-0472">Membrane</keyword>
<keyword evidence="1" id="KW-0812">Transmembrane</keyword>
<feature type="transmembrane region" description="Helical" evidence="1">
    <location>
        <begin position="122"/>
        <end position="145"/>
    </location>
</feature>
<gene>
    <name evidence="2" type="ORF">PFISCL1PPCAC_24702</name>
</gene>
<evidence type="ECO:0000256" key="1">
    <source>
        <dbReference type="SAM" id="Phobius"/>
    </source>
</evidence>
<sequence length="274" mass="28628">MTPRALFFEVTVQAIIQKLMPSGELIVLDGSCGGGNGVSSRSCSRCSISGRGGCRHGVSGSRSCSCGDGILLGGLLTVGLVGSPGGHRHGVDGRRRKLSARSTAQTLKVSEVLDGLEVLKRILLLVVSSSLLTILSGVVIIMRIFPRFPRILLEMVDHREETKDVLISDCVVSSGGILTADHARVFVGSSNIGAFDSSCLVVSSSSSLNDNENRSIEITHVSFHKRGSSISSPSTTMMTMSIGLSLLHVTVGCGLVGGRSRSVGNGCTAEKNQS</sequence>
<accession>A0AAV5WS65</accession>